<evidence type="ECO:0000313" key="5">
    <source>
        <dbReference type="Proteomes" id="UP000436088"/>
    </source>
</evidence>
<feature type="compositionally biased region" description="Basic and acidic residues" evidence="2">
    <location>
        <begin position="120"/>
        <end position="137"/>
    </location>
</feature>
<feature type="domain" description="Bromo" evidence="3">
    <location>
        <begin position="199"/>
        <end position="314"/>
    </location>
</feature>
<dbReference type="InterPro" id="IPR001487">
    <property type="entry name" value="Bromodomain"/>
</dbReference>
<name>A0A6A2WSQ3_HIBSY</name>
<evidence type="ECO:0000313" key="4">
    <source>
        <dbReference type="EMBL" id="KAE8657700.1"/>
    </source>
</evidence>
<protein>
    <recommendedName>
        <fullName evidence="3">Bromo domain-containing protein</fullName>
    </recommendedName>
</protein>
<evidence type="ECO:0000256" key="1">
    <source>
        <dbReference type="ARBA" id="ARBA00023117"/>
    </source>
</evidence>
<proteinExistence type="predicted"/>
<feature type="compositionally biased region" description="Basic residues" evidence="2">
    <location>
        <begin position="68"/>
        <end position="88"/>
    </location>
</feature>
<gene>
    <name evidence="4" type="ORF">F3Y22_tig00116984pilonHSYRG00281</name>
</gene>
<reference evidence="4" key="1">
    <citation type="submission" date="2019-09" db="EMBL/GenBank/DDBJ databases">
        <title>Draft genome information of white flower Hibiscus syriacus.</title>
        <authorList>
            <person name="Kim Y.-M."/>
        </authorList>
    </citation>
    <scope>NUCLEOTIDE SEQUENCE [LARGE SCALE GENOMIC DNA]</scope>
    <source>
        <strain evidence="4">YM2019G1</strain>
    </source>
</reference>
<dbReference type="Proteomes" id="UP000436088">
    <property type="component" value="Unassembled WGS sequence"/>
</dbReference>
<keyword evidence="1" id="KW-0103">Bromodomain</keyword>
<feature type="region of interest" description="Disordered" evidence="2">
    <location>
        <begin position="467"/>
        <end position="508"/>
    </location>
</feature>
<evidence type="ECO:0000259" key="3">
    <source>
        <dbReference type="SMART" id="SM00297"/>
    </source>
</evidence>
<feature type="region of interest" description="Disordered" evidence="2">
    <location>
        <begin position="1"/>
        <end position="195"/>
    </location>
</feature>
<feature type="compositionally biased region" description="Polar residues" evidence="2">
    <location>
        <begin position="1"/>
        <end position="11"/>
    </location>
</feature>
<keyword evidence="5" id="KW-1185">Reference proteome</keyword>
<dbReference type="FunFam" id="1.20.920.10:FF:000038">
    <property type="entry name" value="Brahma1"/>
    <property type="match status" value="1"/>
</dbReference>
<dbReference type="InterPro" id="IPR036427">
    <property type="entry name" value="Bromodomain-like_sf"/>
</dbReference>
<organism evidence="4 5">
    <name type="scientific">Hibiscus syriacus</name>
    <name type="common">Rose of Sharon</name>
    <dbReference type="NCBI Taxonomy" id="106335"/>
    <lineage>
        <taxon>Eukaryota</taxon>
        <taxon>Viridiplantae</taxon>
        <taxon>Streptophyta</taxon>
        <taxon>Embryophyta</taxon>
        <taxon>Tracheophyta</taxon>
        <taxon>Spermatophyta</taxon>
        <taxon>Magnoliopsida</taxon>
        <taxon>eudicotyledons</taxon>
        <taxon>Gunneridae</taxon>
        <taxon>Pentapetalae</taxon>
        <taxon>rosids</taxon>
        <taxon>malvids</taxon>
        <taxon>Malvales</taxon>
        <taxon>Malvaceae</taxon>
        <taxon>Malvoideae</taxon>
        <taxon>Hibiscus</taxon>
    </lineage>
</organism>
<comment type="caution">
    <text evidence="4">The sequence shown here is derived from an EMBL/GenBank/DDBJ whole genome shotgun (WGS) entry which is preliminary data.</text>
</comment>
<dbReference type="EMBL" id="VEPZ02001756">
    <property type="protein sequence ID" value="KAE8657700.1"/>
    <property type="molecule type" value="Genomic_DNA"/>
</dbReference>
<dbReference type="SMART" id="SM00297">
    <property type="entry name" value="BROMO"/>
    <property type="match status" value="1"/>
</dbReference>
<dbReference type="Gene3D" id="1.20.920.10">
    <property type="entry name" value="Bromodomain-like"/>
    <property type="match status" value="1"/>
</dbReference>
<accession>A0A6A2WSQ3</accession>
<evidence type="ECO:0000256" key="2">
    <source>
        <dbReference type="SAM" id="MobiDB-lite"/>
    </source>
</evidence>
<dbReference type="AlphaFoldDB" id="A0A6A2WSQ3"/>
<sequence>MVSPISPQKFGSLSALDARPGSAARRLSDELEEGEVAVSRDSHMYHQQSESWNHDCDRGEEEQVVQPKIKRKRSIRFRPRHSVGRVGKKSAMDVPHLRSGDSSLFPLQMDQKYQPQLCTDKQRKPAREHNASKHDPNDSSSKSRRNLPSRKIASTSKLYAAPKSGRMTLMSSPSEDAGKPSRESGDSKLVNSSRSSSFGAKMSDVILRKCKNVISKLQRRIDKEGQRIVPLLTDLWKRIENSGSIGGSGSNNLDFRKICQSVDRLEYGGVMELVSDVQLVLRSAMHFYGFSLEVRSEAKKVHDLFFDLLKIAFPDTDFREARNSRSFYSPVSTSTSGPSRQVAVGKRQKQINEVESDLGLTQKSLRHGSIHSGGEDTRIIVHMPQKESRLGSASGITREQYQQDDSLLTHPGELVTCKKKRKDREKSSVKPRIGSVGPVSFPSIVRNIRSPESGSVSKDVRLNQQTTHRQIWPNQPSQPSSGGVGSIGWANPVKKLRTDVGKRRPSHL</sequence>
<feature type="compositionally biased region" description="Basic and acidic residues" evidence="2">
    <location>
        <begin position="176"/>
        <end position="186"/>
    </location>
</feature>
<dbReference type="SUPFAM" id="SSF47370">
    <property type="entry name" value="Bromodomain"/>
    <property type="match status" value="1"/>
</dbReference>